<reference evidence="2 3" key="1">
    <citation type="submission" date="2019-10" db="EMBL/GenBank/DDBJ databases">
        <title>Rudanella paleaurantiibacter sp. nov., isolated from sludge.</title>
        <authorList>
            <person name="Xu S.Q."/>
        </authorList>
    </citation>
    <scope>NUCLEOTIDE SEQUENCE [LARGE SCALE GENOMIC DNA]</scope>
    <source>
        <strain evidence="2 3">HX-22-17</strain>
    </source>
</reference>
<accession>A0A7J5U0S2</accession>
<comment type="caution">
    <text evidence="2">The sequence shown here is derived from an EMBL/GenBank/DDBJ whole genome shotgun (WGS) entry which is preliminary data.</text>
</comment>
<evidence type="ECO:0000256" key="1">
    <source>
        <dbReference type="SAM" id="SignalP"/>
    </source>
</evidence>
<evidence type="ECO:0000313" key="2">
    <source>
        <dbReference type="EMBL" id="KAB7731227.1"/>
    </source>
</evidence>
<keyword evidence="1" id="KW-0732">Signal</keyword>
<organism evidence="2 3">
    <name type="scientific">Rudanella paleaurantiibacter</name>
    <dbReference type="NCBI Taxonomy" id="2614655"/>
    <lineage>
        <taxon>Bacteria</taxon>
        <taxon>Pseudomonadati</taxon>
        <taxon>Bacteroidota</taxon>
        <taxon>Cytophagia</taxon>
        <taxon>Cytophagales</taxon>
        <taxon>Cytophagaceae</taxon>
        <taxon>Rudanella</taxon>
    </lineage>
</organism>
<dbReference type="EMBL" id="WELI01000003">
    <property type="protein sequence ID" value="KAB7731227.1"/>
    <property type="molecule type" value="Genomic_DNA"/>
</dbReference>
<sequence>MRLNTTNCLLVWLLAAGLPTMAQPIPVPLGPVANDTELRPPVRRPWSRDITTYYRMGWQTINLAPLNAELARNGYSALTGRFRTVGMGTQLKISRQPIFLLTDINLGIGTRSATSATNKASIGVSTFRLGMGYRIVRRAGFQLMPTLGVMSIPIRLRIASGQSQTPTLSAALNNPGASQSTQLNTTAGAVDLGLTANYRFGVQRRYDDCVNQEHALVIALDGGYRVGSRPEFITETNPLQRVSFGSSGWYVGLRIGAAFRTDRKL</sequence>
<name>A0A7J5U0S2_9BACT</name>
<keyword evidence="3" id="KW-1185">Reference proteome</keyword>
<dbReference type="RefSeq" id="WP_152124208.1">
    <property type="nucleotide sequence ID" value="NZ_WELI01000003.1"/>
</dbReference>
<gene>
    <name evidence="2" type="ORF">F5984_10515</name>
</gene>
<feature type="chain" id="PRO_5029695786" description="Outer membrane beta-barrel protein" evidence="1">
    <location>
        <begin position="23"/>
        <end position="265"/>
    </location>
</feature>
<evidence type="ECO:0000313" key="3">
    <source>
        <dbReference type="Proteomes" id="UP000488299"/>
    </source>
</evidence>
<feature type="signal peptide" evidence="1">
    <location>
        <begin position="1"/>
        <end position="22"/>
    </location>
</feature>
<dbReference type="AlphaFoldDB" id="A0A7J5U0S2"/>
<proteinExistence type="predicted"/>
<protein>
    <recommendedName>
        <fullName evidence="4">Outer membrane beta-barrel protein</fullName>
    </recommendedName>
</protein>
<dbReference type="Proteomes" id="UP000488299">
    <property type="component" value="Unassembled WGS sequence"/>
</dbReference>
<evidence type="ECO:0008006" key="4">
    <source>
        <dbReference type="Google" id="ProtNLM"/>
    </source>
</evidence>